<dbReference type="EMBL" id="SOFF01000058">
    <property type="protein sequence ID" value="TFB82520.1"/>
    <property type="molecule type" value="Genomic_DNA"/>
</dbReference>
<feature type="domain" description="NAD(P)-binding" evidence="2">
    <location>
        <begin position="41"/>
        <end position="184"/>
    </location>
</feature>
<feature type="region of interest" description="Disordered" evidence="1">
    <location>
        <begin position="1"/>
        <end position="38"/>
    </location>
</feature>
<dbReference type="GO" id="GO:0004074">
    <property type="term" value="F:biliverdin reductase [NAD(P)H] activity"/>
    <property type="evidence" value="ECO:0007669"/>
    <property type="project" value="TreeGrafter"/>
</dbReference>
<sequence>MFNAPSPRHCRRSHDRRFDPRMPHVVPPQQDSARKRNPDWNDVLSVVAGVDAVLSTVGIGSSKTPTTLYSEGTRNLLDGISKHGVQRIVIISPGVAEHWAHQGPLKLWVALPLLQKFLGATYDDMRRMDVVLWESHARWTAIGAQRIRTAPGKGKCRLAGQPLPRGWVITEADMATAMLDIIERDDLSGLHIYIAN</sequence>
<gene>
    <name evidence="3" type="ORF">E3O10_17350</name>
</gene>
<dbReference type="SUPFAM" id="SSF51735">
    <property type="entry name" value="NAD(P)-binding Rossmann-fold domains"/>
    <property type="match status" value="1"/>
</dbReference>
<name>A0A5F0CZM7_9MICO</name>
<dbReference type="Pfam" id="PF13460">
    <property type="entry name" value="NAD_binding_10"/>
    <property type="match status" value="1"/>
</dbReference>
<evidence type="ECO:0000313" key="4">
    <source>
        <dbReference type="Proteomes" id="UP000297654"/>
    </source>
</evidence>
<accession>A0A5F0CZM7</accession>
<protein>
    <submittedName>
        <fullName evidence="3">NADH-flavin reductase</fullName>
    </submittedName>
</protein>
<evidence type="ECO:0000259" key="2">
    <source>
        <dbReference type="Pfam" id="PF13460"/>
    </source>
</evidence>
<comment type="caution">
    <text evidence="3">The sequence shown here is derived from an EMBL/GenBank/DDBJ whole genome shotgun (WGS) entry which is preliminary data.</text>
</comment>
<dbReference type="PANTHER" id="PTHR43355:SF2">
    <property type="entry name" value="FLAVIN REDUCTASE (NADPH)"/>
    <property type="match status" value="1"/>
</dbReference>
<reference evidence="3 4" key="1">
    <citation type="submission" date="2019-03" db="EMBL/GenBank/DDBJ databases">
        <title>Genomics of glacier-inhabiting Cryobacterium strains.</title>
        <authorList>
            <person name="Liu Q."/>
            <person name="Xin Y.-H."/>
        </authorList>
    </citation>
    <scope>NUCLEOTIDE SEQUENCE [LARGE SCALE GENOMIC DNA]</scope>
    <source>
        <strain evidence="3 4">Hh15</strain>
    </source>
</reference>
<dbReference type="OrthoDB" id="9771302at2"/>
<dbReference type="InterPro" id="IPR051606">
    <property type="entry name" value="Polyketide_Oxido-like"/>
</dbReference>
<dbReference type="PANTHER" id="PTHR43355">
    <property type="entry name" value="FLAVIN REDUCTASE (NADPH)"/>
    <property type="match status" value="1"/>
</dbReference>
<dbReference type="AlphaFoldDB" id="A0A5F0CZM7"/>
<evidence type="ECO:0000256" key="1">
    <source>
        <dbReference type="SAM" id="MobiDB-lite"/>
    </source>
</evidence>
<proteinExistence type="predicted"/>
<keyword evidence="4" id="KW-1185">Reference proteome</keyword>
<dbReference type="Gene3D" id="3.40.50.720">
    <property type="entry name" value="NAD(P)-binding Rossmann-like Domain"/>
    <property type="match status" value="1"/>
</dbReference>
<dbReference type="GO" id="GO:0042602">
    <property type="term" value="F:riboflavin reductase (NADPH) activity"/>
    <property type="evidence" value="ECO:0007669"/>
    <property type="project" value="TreeGrafter"/>
</dbReference>
<evidence type="ECO:0000313" key="3">
    <source>
        <dbReference type="EMBL" id="TFB82520.1"/>
    </source>
</evidence>
<dbReference type="InterPro" id="IPR036291">
    <property type="entry name" value="NAD(P)-bd_dom_sf"/>
</dbReference>
<dbReference type="InterPro" id="IPR016040">
    <property type="entry name" value="NAD(P)-bd_dom"/>
</dbReference>
<dbReference type="Proteomes" id="UP000297654">
    <property type="component" value="Unassembled WGS sequence"/>
</dbReference>
<organism evidence="3 4">
    <name type="scientific">Cryobacterium luteum</name>
    <dbReference type="NCBI Taxonomy" id="1424661"/>
    <lineage>
        <taxon>Bacteria</taxon>
        <taxon>Bacillati</taxon>
        <taxon>Actinomycetota</taxon>
        <taxon>Actinomycetes</taxon>
        <taxon>Micrococcales</taxon>
        <taxon>Microbacteriaceae</taxon>
        <taxon>Cryobacterium</taxon>
    </lineage>
</organism>